<feature type="binding site" evidence="2">
    <location>
        <position position="72"/>
    </location>
    <ligand>
        <name>Mg(2+)</name>
        <dbReference type="ChEBI" id="CHEBI:18420"/>
        <label>1</label>
        <note>catalytic</note>
    </ligand>
</feature>
<reference evidence="3 4" key="1">
    <citation type="submission" date="2016-10" db="EMBL/GenBank/DDBJ databases">
        <authorList>
            <person name="de Groot N.N."/>
        </authorList>
    </citation>
    <scope>NUCLEOTIDE SEQUENCE [LARGE SCALE GENOMIC DNA]</scope>
    <source>
        <strain evidence="3 4">CGMCC 1.6848</strain>
    </source>
</reference>
<dbReference type="AlphaFoldDB" id="A0A1I3FLF2"/>
<dbReference type="Proteomes" id="UP000199040">
    <property type="component" value="Unassembled WGS sequence"/>
</dbReference>
<dbReference type="GO" id="GO:0007165">
    <property type="term" value="P:signal transduction"/>
    <property type="evidence" value="ECO:0007669"/>
    <property type="project" value="TreeGrafter"/>
</dbReference>
<dbReference type="Gene3D" id="3.40.190.80">
    <property type="match status" value="1"/>
</dbReference>
<keyword evidence="2" id="KW-0479">Metal-binding</keyword>
<dbReference type="InterPro" id="IPR000760">
    <property type="entry name" value="Inositol_monophosphatase-like"/>
</dbReference>
<dbReference type="PANTHER" id="PTHR20854">
    <property type="entry name" value="INOSITOL MONOPHOSPHATASE"/>
    <property type="match status" value="1"/>
</dbReference>
<keyword evidence="2" id="KW-0460">Magnesium</keyword>
<proteinExistence type="inferred from homology"/>
<dbReference type="GO" id="GO:0008934">
    <property type="term" value="F:inositol monophosphate 1-phosphatase activity"/>
    <property type="evidence" value="ECO:0007669"/>
    <property type="project" value="TreeGrafter"/>
</dbReference>
<dbReference type="PRINTS" id="PR00377">
    <property type="entry name" value="IMPHPHTASES"/>
</dbReference>
<dbReference type="EMBL" id="FOPY01000019">
    <property type="protein sequence ID" value="SFI12039.1"/>
    <property type="molecule type" value="Genomic_DNA"/>
</dbReference>
<evidence type="ECO:0000256" key="1">
    <source>
        <dbReference type="ARBA" id="ARBA00009759"/>
    </source>
</evidence>
<feature type="binding site" evidence="2">
    <location>
        <position position="98"/>
    </location>
    <ligand>
        <name>Mg(2+)</name>
        <dbReference type="ChEBI" id="CHEBI:18420"/>
        <label>1</label>
        <note>catalytic</note>
    </ligand>
</feature>
<accession>A0A1I3FLF2</accession>
<organism evidence="3 4">
    <name type="scientific">Modicisalibacter xianhensis</name>
    <dbReference type="NCBI Taxonomy" id="442341"/>
    <lineage>
        <taxon>Bacteria</taxon>
        <taxon>Pseudomonadati</taxon>
        <taxon>Pseudomonadota</taxon>
        <taxon>Gammaproteobacteria</taxon>
        <taxon>Oceanospirillales</taxon>
        <taxon>Halomonadaceae</taxon>
        <taxon>Modicisalibacter</taxon>
    </lineage>
</organism>
<comment type="cofactor">
    <cofactor evidence="2">
        <name>Mg(2+)</name>
        <dbReference type="ChEBI" id="CHEBI:18420"/>
    </cofactor>
</comment>
<name>A0A1I3FLF2_9GAMM</name>
<dbReference type="GO" id="GO:0006020">
    <property type="term" value="P:inositol metabolic process"/>
    <property type="evidence" value="ECO:0007669"/>
    <property type="project" value="TreeGrafter"/>
</dbReference>
<evidence type="ECO:0000256" key="2">
    <source>
        <dbReference type="PIRSR" id="PIRSR600760-2"/>
    </source>
</evidence>
<dbReference type="GO" id="GO:0046872">
    <property type="term" value="F:metal ion binding"/>
    <property type="evidence" value="ECO:0007669"/>
    <property type="project" value="UniProtKB-KW"/>
</dbReference>
<feature type="binding site" evidence="2">
    <location>
        <position position="97"/>
    </location>
    <ligand>
        <name>Mg(2+)</name>
        <dbReference type="ChEBI" id="CHEBI:18420"/>
        <label>1</label>
        <note>catalytic</note>
    </ligand>
</feature>
<dbReference type="SUPFAM" id="SSF56655">
    <property type="entry name" value="Carbohydrate phosphatase"/>
    <property type="match status" value="1"/>
</dbReference>
<protein>
    <submittedName>
        <fullName evidence="3">Fructose-1,6-bisphosphatase</fullName>
    </submittedName>
</protein>
<dbReference type="RefSeq" id="WP_092849810.1">
    <property type="nucleotide sequence ID" value="NZ_FOPY01000019.1"/>
</dbReference>
<dbReference type="Pfam" id="PF00459">
    <property type="entry name" value="Inositol_P"/>
    <property type="match status" value="1"/>
</dbReference>
<feature type="binding site" evidence="2">
    <location>
        <position position="95"/>
    </location>
    <ligand>
        <name>Mg(2+)</name>
        <dbReference type="ChEBI" id="CHEBI:18420"/>
        <label>1</label>
        <note>catalytic</note>
    </ligand>
</feature>
<evidence type="ECO:0000313" key="3">
    <source>
        <dbReference type="EMBL" id="SFI12039.1"/>
    </source>
</evidence>
<feature type="binding site" evidence="2">
    <location>
        <position position="224"/>
    </location>
    <ligand>
        <name>Mg(2+)</name>
        <dbReference type="ChEBI" id="CHEBI:18420"/>
        <label>1</label>
        <note>catalytic</note>
    </ligand>
</feature>
<dbReference type="STRING" id="442341.SAMN04487959_11938"/>
<keyword evidence="4" id="KW-1185">Reference proteome</keyword>
<dbReference type="Gene3D" id="3.30.540.10">
    <property type="entry name" value="Fructose-1,6-Bisphosphatase, subunit A, domain 1"/>
    <property type="match status" value="1"/>
</dbReference>
<comment type="similarity">
    <text evidence="1">Belongs to the inositol monophosphatase superfamily.</text>
</comment>
<dbReference type="PANTHER" id="PTHR20854:SF4">
    <property type="entry name" value="INOSITOL-1-MONOPHOSPHATASE-RELATED"/>
    <property type="match status" value="1"/>
</dbReference>
<sequence length="277" mass="30993">MTIDSATASELIDIVRRAARAEILPRFRNLDPETIQTKTSQEDLVTVADQRAEAFIQREIAERFPEATIVGEEATSEDASLLEGIAEAEMAVIIDPIDGTWNFARNLTQFGVILAVASRGETVFGLLYDPVMDDWIMAHRGQGAFYVRPDGTQRQLQVSAREHLADMTGFTSLRLFPKELQYRLATTFPDFSRMMSIGCACHEYRTLASGFGEFSLIGALMPWDHAAGVLVHQEAGGYSALLDGRAYQPTIHQGRLLLANSRETWERLRERFAFMAE</sequence>
<evidence type="ECO:0000313" key="4">
    <source>
        <dbReference type="Proteomes" id="UP000199040"/>
    </source>
</evidence>
<gene>
    <name evidence="3" type="ORF">SAMN04487959_11938</name>
</gene>